<reference evidence="2" key="1">
    <citation type="submission" date="2017-02" db="UniProtKB">
        <authorList>
            <consortium name="WormBaseParasite"/>
        </authorList>
    </citation>
    <scope>IDENTIFICATION</scope>
</reference>
<dbReference type="Proteomes" id="UP000036681">
    <property type="component" value="Unplaced"/>
</dbReference>
<name>A0A0M3IE07_ASCLU</name>
<protein>
    <submittedName>
        <fullName evidence="2">Uncharacterized protein</fullName>
    </submittedName>
</protein>
<organism evidence="1 2">
    <name type="scientific">Ascaris lumbricoides</name>
    <name type="common">Giant roundworm</name>
    <dbReference type="NCBI Taxonomy" id="6252"/>
    <lineage>
        <taxon>Eukaryota</taxon>
        <taxon>Metazoa</taxon>
        <taxon>Ecdysozoa</taxon>
        <taxon>Nematoda</taxon>
        <taxon>Chromadorea</taxon>
        <taxon>Rhabditida</taxon>
        <taxon>Spirurina</taxon>
        <taxon>Ascaridomorpha</taxon>
        <taxon>Ascaridoidea</taxon>
        <taxon>Ascarididae</taxon>
        <taxon>Ascaris</taxon>
    </lineage>
</organism>
<sequence>MEHKGVALGLAPKLARISGVPEIGTIFWSAGVLSGRGVFATSVMDVLRLQEDDFNDEGGDDLLNDDDVESIYDGDFSFHESEIDQDSAKRSTSEDVNEAQSKILQKQQHFHPSIPIGRLETIHEESRTLSEGIEELERSCCSSRERPQKVNVLKTVSKNDEESVQFVKAGRRLFSFDCDLYKGAQ</sequence>
<accession>A0A0M3IE07</accession>
<dbReference type="WBParaSite" id="ALUE_0001629601-mRNA-1">
    <property type="protein sequence ID" value="ALUE_0001629601-mRNA-1"/>
    <property type="gene ID" value="ALUE_0001629601"/>
</dbReference>
<proteinExistence type="predicted"/>
<dbReference type="AlphaFoldDB" id="A0A0M3IE07"/>
<evidence type="ECO:0000313" key="1">
    <source>
        <dbReference type="Proteomes" id="UP000036681"/>
    </source>
</evidence>
<keyword evidence="1" id="KW-1185">Reference proteome</keyword>
<evidence type="ECO:0000313" key="2">
    <source>
        <dbReference type="WBParaSite" id="ALUE_0001629601-mRNA-1"/>
    </source>
</evidence>